<protein>
    <recommendedName>
        <fullName evidence="16">Phosphatidylinositol 3-kinase</fullName>
    </recommendedName>
</protein>
<evidence type="ECO:0000259" key="9">
    <source>
        <dbReference type="PROSITE" id="PS51545"/>
    </source>
</evidence>
<reference evidence="13 15" key="2">
    <citation type="submission" date="2018-03" db="EMBL/GenBank/DDBJ databases">
        <authorList>
            <person name="Fogelqvist J."/>
        </authorList>
    </citation>
    <scope>NUCLEOTIDE SEQUENCE [LARGE SCALE GENOMIC DNA]</scope>
</reference>
<dbReference type="CDD" id="cd00891">
    <property type="entry name" value="PI3Kc"/>
    <property type="match status" value="1"/>
</dbReference>
<dbReference type="Gene3D" id="2.60.40.150">
    <property type="entry name" value="C2 domain"/>
    <property type="match status" value="1"/>
</dbReference>
<comment type="similarity">
    <text evidence="5">Belongs to the PI3/PI4-kinase family.</text>
</comment>
<dbReference type="SMART" id="SM00456">
    <property type="entry name" value="WW"/>
    <property type="match status" value="2"/>
</dbReference>
<dbReference type="FunFam" id="1.10.1070.11:FF:000001">
    <property type="entry name" value="Phosphatidylinositol 4,5-bisphosphate 3-kinase catalytic subunit"/>
    <property type="match status" value="1"/>
</dbReference>
<dbReference type="InterPro" id="IPR001263">
    <property type="entry name" value="PI3K_accessory_dom"/>
</dbReference>
<dbReference type="GO" id="GO:0005886">
    <property type="term" value="C:plasma membrane"/>
    <property type="evidence" value="ECO:0007669"/>
    <property type="project" value="TreeGrafter"/>
</dbReference>
<dbReference type="SUPFAM" id="SSF49562">
    <property type="entry name" value="C2 domain (Calcium/lipid-binding domain, CaLB)"/>
    <property type="match status" value="1"/>
</dbReference>
<dbReference type="PROSITE" id="PS50290">
    <property type="entry name" value="PI3_4_KINASE_3"/>
    <property type="match status" value="1"/>
</dbReference>
<dbReference type="SMART" id="SM00146">
    <property type="entry name" value="PI3Kc"/>
    <property type="match status" value="1"/>
</dbReference>
<dbReference type="InterPro" id="IPR035892">
    <property type="entry name" value="C2_domain_sf"/>
</dbReference>
<feature type="domain" description="WW" evidence="7">
    <location>
        <begin position="10"/>
        <end position="43"/>
    </location>
</feature>
<dbReference type="Proteomes" id="UP000039324">
    <property type="component" value="Unassembled WGS sequence"/>
</dbReference>
<dbReference type="InterPro" id="IPR015433">
    <property type="entry name" value="PI3/4_kinase"/>
</dbReference>
<keyword evidence="13" id="KW-0496">Mitochondrion</keyword>
<dbReference type="InterPro" id="IPR000341">
    <property type="entry name" value="PI3K_Ras-bd_dom"/>
</dbReference>
<dbReference type="InterPro" id="IPR000403">
    <property type="entry name" value="PI3/4_kinase_cat_dom"/>
</dbReference>
<dbReference type="GO" id="GO:0005737">
    <property type="term" value="C:cytoplasm"/>
    <property type="evidence" value="ECO:0007669"/>
    <property type="project" value="TreeGrafter"/>
</dbReference>
<reference evidence="12 14" key="1">
    <citation type="submission" date="2015-02" db="EMBL/GenBank/DDBJ databases">
        <authorList>
            <person name="Chooi Y.-H."/>
        </authorList>
    </citation>
    <scope>NUCLEOTIDE SEQUENCE [LARGE SCALE GENOMIC DNA]</scope>
    <source>
        <strain evidence="12">E3</strain>
    </source>
</reference>
<accession>A0A0G4IJ18</accession>
<keyword evidence="1" id="KW-0808">Transferase</keyword>
<dbReference type="STRING" id="37360.A0A0G4IJ18"/>
<evidence type="ECO:0000259" key="10">
    <source>
        <dbReference type="PROSITE" id="PS51546"/>
    </source>
</evidence>
<feature type="region of interest" description="Disordered" evidence="6">
    <location>
        <begin position="126"/>
        <end position="156"/>
    </location>
</feature>
<evidence type="ECO:0000259" key="11">
    <source>
        <dbReference type="PROSITE" id="PS51547"/>
    </source>
</evidence>
<dbReference type="Pfam" id="PF00454">
    <property type="entry name" value="PI3_PI4_kinase"/>
    <property type="match status" value="1"/>
</dbReference>
<dbReference type="PROSITE" id="PS51546">
    <property type="entry name" value="PI3K_RBD"/>
    <property type="match status" value="1"/>
</dbReference>
<dbReference type="EMBL" id="OVEO01000005">
    <property type="protein sequence ID" value="SPQ96312.1"/>
    <property type="molecule type" value="Genomic_DNA"/>
</dbReference>
<dbReference type="InterPro" id="IPR002420">
    <property type="entry name" value="PI3K-type_C2_dom"/>
</dbReference>
<evidence type="ECO:0000256" key="6">
    <source>
        <dbReference type="SAM" id="MobiDB-lite"/>
    </source>
</evidence>
<dbReference type="Gene3D" id="1.25.40.70">
    <property type="entry name" value="Phosphatidylinositol 3-kinase, accessory domain (PIK)"/>
    <property type="match status" value="1"/>
</dbReference>
<evidence type="ECO:0000256" key="4">
    <source>
        <dbReference type="ARBA" id="ARBA00022840"/>
    </source>
</evidence>
<dbReference type="PANTHER" id="PTHR10048">
    <property type="entry name" value="PHOSPHATIDYLINOSITOL KINASE"/>
    <property type="match status" value="1"/>
</dbReference>
<dbReference type="InterPro" id="IPR016024">
    <property type="entry name" value="ARM-type_fold"/>
</dbReference>
<dbReference type="InterPro" id="IPR036020">
    <property type="entry name" value="WW_dom_sf"/>
</dbReference>
<dbReference type="OrthoDB" id="67688at2759"/>
<feature type="domain" description="C2 PI3K-type" evidence="11">
    <location>
        <begin position="493"/>
        <end position="648"/>
    </location>
</feature>
<evidence type="ECO:0000313" key="14">
    <source>
        <dbReference type="Proteomes" id="UP000039324"/>
    </source>
</evidence>
<dbReference type="SUPFAM" id="SSF48371">
    <property type="entry name" value="ARM repeat"/>
    <property type="match status" value="1"/>
</dbReference>
<dbReference type="PROSITE" id="PS50020">
    <property type="entry name" value="WW_DOMAIN_2"/>
    <property type="match status" value="1"/>
</dbReference>
<dbReference type="InterPro" id="IPR035448">
    <property type="entry name" value="PI3Kc"/>
</dbReference>
<dbReference type="PROSITE" id="PS01159">
    <property type="entry name" value="WW_DOMAIN_1"/>
    <property type="match status" value="1"/>
</dbReference>
<name>A0A0G4IJ18_PLABS</name>
<dbReference type="InterPro" id="IPR011009">
    <property type="entry name" value="Kinase-like_dom_sf"/>
</dbReference>
<dbReference type="EMBL" id="CDSF01000013">
    <property type="protein sequence ID" value="CEO95236.1"/>
    <property type="molecule type" value="Genomic_DNA"/>
</dbReference>
<evidence type="ECO:0000256" key="2">
    <source>
        <dbReference type="ARBA" id="ARBA00022741"/>
    </source>
</evidence>
<dbReference type="GO" id="GO:0016303">
    <property type="term" value="F:1-phosphatidylinositol-3-kinase activity"/>
    <property type="evidence" value="ECO:0007669"/>
    <property type="project" value="TreeGrafter"/>
</dbReference>
<feature type="domain" description="PI3K/PI4K catalytic" evidence="8">
    <location>
        <begin position="922"/>
        <end position="1205"/>
    </location>
</feature>
<dbReference type="Gene3D" id="2.20.70.10">
    <property type="match status" value="1"/>
</dbReference>
<evidence type="ECO:0000256" key="1">
    <source>
        <dbReference type="ARBA" id="ARBA00022679"/>
    </source>
</evidence>
<dbReference type="GO" id="GO:0005942">
    <property type="term" value="C:phosphatidylinositol 3-kinase complex"/>
    <property type="evidence" value="ECO:0007669"/>
    <property type="project" value="TreeGrafter"/>
</dbReference>
<dbReference type="GO" id="GO:0005524">
    <property type="term" value="F:ATP binding"/>
    <property type="evidence" value="ECO:0007669"/>
    <property type="project" value="UniProtKB-KW"/>
</dbReference>
<evidence type="ECO:0000256" key="5">
    <source>
        <dbReference type="PROSITE-ProRule" id="PRU00880"/>
    </source>
</evidence>
<evidence type="ECO:0000259" key="8">
    <source>
        <dbReference type="PROSITE" id="PS50290"/>
    </source>
</evidence>
<evidence type="ECO:0000256" key="3">
    <source>
        <dbReference type="ARBA" id="ARBA00022777"/>
    </source>
</evidence>
<keyword evidence="3" id="KW-0418">Kinase</keyword>
<dbReference type="SUPFAM" id="SSF54236">
    <property type="entry name" value="Ubiquitin-like"/>
    <property type="match status" value="1"/>
</dbReference>
<feature type="domain" description="PI3K-RBD" evidence="10">
    <location>
        <begin position="339"/>
        <end position="430"/>
    </location>
</feature>
<dbReference type="SMART" id="SM00145">
    <property type="entry name" value="PI3Ka"/>
    <property type="match status" value="1"/>
</dbReference>
<dbReference type="InterPro" id="IPR018936">
    <property type="entry name" value="PI3/4_kinase_CS"/>
</dbReference>
<evidence type="ECO:0000313" key="13">
    <source>
        <dbReference type="EMBL" id="SPQ96312.1"/>
    </source>
</evidence>
<evidence type="ECO:0000313" key="12">
    <source>
        <dbReference type="EMBL" id="CEO95236.1"/>
    </source>
</evidence>
<evidence type="ECO:0000259" key="7">
    <source>
        <dbReference type="PROSITE" id="PS50020"/>
    </source>
</evidence>
<dbReference type="InterPro" id="IPR042236">
    <property type="entry name" value="PI3K_accessory_sf"/>
</dbReference>
<gene>
    <name evidence="12" type="ORF">PBRA_004002</name>
    <name evidence="13" type="ORF">PLBR_LOCUS3527</name>
</gene>
<geneLocation type="mitochondrion" evidence="13"/>
<feature type="domain" description="PIK helical" evidence="9">
    <location>
        <begin position="672"/>
        <end position="850"/>
    </location>
</feature>
<sequence>MGDQIADDAATAASPWIEAVNEDGHVYWYNVETQMSTWDNPFVDETVADELESDSLSVFGQFDAHDVSRARGLSDSISGETEFLVDSGTFSAFVTQPVRRRGSVKAPSDGVPVDDSAGCTSVHSVQNGVHSGGADVGSMSSHSESAIPENANERRTRMSLTTDPWVECREVVSGRTLFYHRVTKEVVFDVSPSAIDSAAIKTANAIDDAAIESGSGAFPSYFRPAVPSSVPPSDAPVSSNAASVPHKYGPSSMMTMKGDVFNEPVGSYTPLIPDALSQLHSIPIVGELLETQSLPWNFSNPMAQHYRAVALAHPLNEHVPPPQAMMYPRYFSTIPIPAQRHIVCTVKLPESGVKSSMSYTKIHCSATDSANDMVWKALKKCDGRNFEPEKCILKAIGTEEYIYGTASVLDFEYIRVCINSHVEIRLCLLYIDDIQARVESVNDEMRVDEESDRYPADDAFDQVAIYNDGDYQEACNTDAVPVERLRVLPIKALTIPLRFQVCDLENIQLCPRFEPLIYAVCVEIKLMLGSVTLPNTTVRTRFRRPREGLLFLQDITLPNIDLSTLPSGTVIVFAAYGVRLEQKEVLLSYVKQPVVEFNGCLVAGRKCLPMWIVPNDDKGALDDINFARATCRPNLSVVDAPTLNVRFDSYLCPVLCPVAQPPIPLDTQLGGPVSLNTMNAKIRNRLEGIVSRDALYEFDSEEKEILWMARYNYMNDASVLPKLMRCVDWLSPQQAAEAYHLLYAWAKPEHPLHALALLDVHYADYRVREYAVSILEELSDSDLQQVLLQLVQVLKFELNHDSPLARFLLRRGIKNPYQIGHFLFWHLKAEIHNPDVCERFALLLENYLVNIKRHARELLSQDYVIKQLQAVAEQVQFQKTKELMADVECKELLRENLGKLNRLFPERWQIPLNPKWQVRALKPQFCKYMSSKKVPLWLCFANSDPDGGDIRVIFKTGDDLRQDLLTLQLFRIMDRTWLRQGKDMALKPYTCVATGVTRENEGVGMIEVVGDSATISDIQIEEGGGALGAFKNKTLVKWLQKHNRGTPEFNAAVDNFMRSCAGYCVATFCLGIGDRHNDNIMLTKDGHLFHIDFGHFLGNFKSKYGFKRERFPFVFTPEMAQVMGGLKSHEYKEFVALCCSAFNILRKEASLFLNLFSLMIPAGMPELSCTEDIHYLRDQLLLTLSDDAASKAFKKEIKKTISDFYRRVDNSIHILVKH</sequence>
<proteinExistence type="inferred from homology"/>
<evidence type="ECO:0008006" key="16">
    <source>
        <dbReference type="Google" id="ProtNLM"/>
    </source>
</evidence>
<dbReference type="GO" id="GO:0048015">
    <property type="term" value="P:phosphatidylinositol-mediated signaling"/>
    <property type="evidence" value="ECO:0007669"/>
    <property type="project" value="TreeGrafter"/>
</dbReference>
<dbReference type="PROSITE" id="PS00915">
    <property type="entry name" value="PI3_4_KINASE_1"/>
    <property type="match status" value="1"/>
</dbReference>
<dbReference type="Pfam" id="PF00613">
    <property type="entry name" value="PI3Ka"/>
    <property type="match status" value="1"/>
</dbReference>
<dbReference type="Gene3D" id="3.30.1010.10">
    <property type="entry name" value="Phosphatidylinositol 3-kinase Catalytic Subunit, Chain A, domain 4"/>
    <property type="match status" value="1"/>
</dbReference>
<dbReference type="InterPro" id="IPR029071">
    <property type="entry name" value="Ubiquitin-like_domsf"/>
</dbReference>
<dbReference type="SUPFAM" id="SSF56112">
    <property type="entry name" value="Protein kinase-like (PK-like)"/>
    <property type="match status" value="1"/>
</dbReference>
<dbReference type="PROSITE" id="PS51547">
    <property type="entry name" value="C2_PI3K"/>
    <property type="match status" value="1"/>
</dbReference>
<dbReference type="AlphaFoldDB" id="A0A0G4IJ18"/>
<dbReference type="InterPro" id="IPR001202">
    <property type="entry name" value="WW_dom"/>
</dbReference>
<keyword evidence="14" id="KW-1185">Reference proteome</keyword>
<dbReference type="PANTHER" id="PTHR10048:SF14">
    <property type="entry name" value="LD28067P"/>
    <property type="match status" value="1"/>
</dbReference>
<dbReference type="Gene3D" id="1.10.1070.11">
    <property type="entry name" value="Phosphatidylinositol 3-/4-kinase, catalytic domain"/>
    <property type="match status" value="1"/>
</dbReference>
<dbReference type="Gene3D" id="3.10.20.90">
    <property type="entry name" value="Phosphatidylinositol 3-kinase Catalytic Subunit, Chain A, domain 1"/>
    <property type="match status" value="1"/>
</dbReference>
<dbReference type="SUPFAM" id="SSF51045">
    <property type="entry name" value="WW domain"/>
    <property type="match status" value="1"/>
</dbReference>
<dbReference type="GO" id="GO:0035005">
    <property type="term" value="F:1-phosphatidylinositol-4-phosphate 3-kinase activity"/>
    <property type="evidence" value="ECO:0007669"/>
    <property type="project" value="TreeGrafter"/>
</dbReference>
<keyword evidence="2" id="KW-0547">Nucleotide-binding</keyword>
<dbReference type="Proteomes" id="UP000290189">
    <property type="component" value="Unassembled WGS sequence"/>
</dbReference>
<dbReference type="Pfam" id="PF00794">
    <property type="entry name" value="PI3K_rbd"/>
    <property type="match status" value="1"/>
</dbReference>
<dbReference type="CDD" id="cd00201">
    <property type="entry name" value="WW"/>
    <property type="match status" value="1"/>
</dbReference>
<dbReference type="GO" id="GO:0016477">
    <property type="term" value="P:cell migration"/>
    <property type="evidence" value="ECO:0007669"/>
    <property type="project" value="TreeGrafter"/>
</dbReference>
<dbReference type="PROSITE" id="PS51545">
    <property type="entry name" value="PIK_HELICAL"/>
    <property type="match status" value="1"/>
</dbReference>
<keyword evidence="4" id="KW-0067">ATP-binding</keyword>
<dbReference type="GO" id="GO:0043491">
    <property type="term" value="P:phosphatidylinositol 3-kinase/protein kinase B signal transduction"/>
    <property type="evidence" value="ECO:0007669"/>
    <property type="project" value="TreeGrafter"/>
</dbReference>
<evidence type="ECO:0000313" key="15">
    <source>
        <dbReference type="Proteomes" id="UP000290189"/>
    </source>
</evidence>
<organism evidence="12 14">
    <name type="scientific">Plasmodiophora brassicae</name>
    <name type="common">Clubroot disease agent</name>
    <dbReference type="NCBI Taxonomy" id="37360"/>
    <lineage>
        <taxon>Eukaryota</taxon>
        <taxon>Sar</taxon>
        <taxon>Rhizaria</taxon>
        <taxon>Endomyxa</taxon>
        <taxon>Phytomyxea</taxon>
        <taxon>Plasmodiophorida</taxon>
        <taxon>Plasmodiophoridae</taxon>
        <taxon>Plasmodiophora</taxon>
    </lineage>
</organism>
<dbReference type="InterPro" id="IPR036940">
    <property type="entry name" value="PI3/4_kinase_cat_sf"/>
</dbReference>